<evidence type="ECO:0000256" key="6">
    <source>
        <dbReference type="ARBA" id="ARBA00022833"/>
    </source>
</evidence>
<dbReference type="GO" id="GO:0006260">
    <property type="term" value="P:DNA replication"/>
    <property type="evidence" value="ECO:0007669"/>
    <property type="project" value="UniProtKB-KW"/>
</dbReference>
<dbReference type="CDD" id="cd10719">
    <property type="entry name" value="DnaJ_zf"/>
    <property type="match status" value="1"/>
</dbReference>
<proteinExistence type="inferred from homology"/>
<evidence type="ECO:0000259" key="14">
    <source>
        <dbReference type="PROSITE" id="PS50076"/>
    </source>
</evidence>
<comment type="subcellular location">
    <subcellularLocation>
        <location evidence="12">Cytoplasm</location>
    </subcellularLocation>
</comment>
<dbReference type="InterPro" id="IPR012724">
    <property type="entry name" value="DnaJ"/>
</dbReference>
<dbReference type="SUPFAM" id="SSF57938">
    <property type="entry name" value="DnaJ/Hsp40 cysteine-rich domain"/>
    <property type="match status" value="1"/>
</dbReference>
<dbReference type="GO" id="GO:0031072">
    <property type="term" value="F:heat shock protein binding"/>
    <property type="evidence" value="ECO:0007669"/>
    <property type="project" value="InterPro"/>
</dbReference>
<evidence type="ECO:0000256" key="9">
    <source>
        <dbReference type="ARBA" id="ARBA00053423"/>
    </source>
</evidence>
<evidence type="ECO:0000313" key="17">
    <source>
        <dbReference type="Proteomes" id="UP000582837"/>
    </source>
</evidence>
<dbReference type="FunFam" id="1.10.287.110:FF:000034">
    <property type="entry name" value="Chaperone protein DnaJ"/>
    <property type="match status" value="1"/>
</dbReference>
<dbReference type="Pfam" id="PF01556">
    <property type="entry name" value="DnaJ_C"/>
    <property type="match status" value="1"/>
</dbReference>
<evidence type="ECO:0000256" key="5">
    <source>
        <dbReference type="ARBA" id="ARBA00022771"/>
    </source>
</evidence>
<feature type="zinc finger region" description="CR-type" evidence="13">
    <location>
        <begin position="145"/>
        <end position="227"/>
    </location>
</feature>
<feature type="domain" description="J" evidence="14">
    <location>
        <begin position="7"/>
        <end position="72"/>
    </location>
</feature>
<comment type="similarity">
    <text evidence="10 12">Belongs to the DnaJ family.</text>
</comment>
<dbReference type="Pfam" id="PF00226">
    <property type="entry name" value="DnaJ"/>
    <property type="match status" value="1"/>
</dbReference>
<feature type="binding site" evidence="12">
    <location>
        <position position="175"/>
    </location>
    <ligand>
        <name>Zn(2+)</name>
        <dbReference type="ChEBI" id="CHEBI:29105"/>
        <label>2</label>
    </ligand>
</feature>
<dbReference type="EMBL" id="JACHIA010000020">
    <property type="protein sequence ID" value="MBB6073003.1"/>
    <property type="molecule type" value="Genomic_DNA"/>
</dbReference>
<evidence type="ECO:0000256" key="11">
    <source>
        <dbReference type="ARBA" id="ARBA00067609"/>
    </source>
</evidence>
<dbReference type="NCBIfam" id="NF008035">
    <property type="entry name" value="PRK10767.1"/>
    <property type="match status" value="1"/>
</dbReference>
<dbReference type="NCBIfam" id="TIGR02349">
    <property type="entry name" value="DnaJ_bact"/>
    <property type="match status" value="1"/>
</dbReference>
<dbReference type="InterPro" id="IPR001305">
    <property type="entry name" value="HSP_DnaJ_Cys-rich_dom"/>
</dbReference>
<comment type="function">
    <text evidence="9 12">Participates actively in the response to hyperosmotic and heat shock by preventing the aggregation of stress-denatured proteins and by disaggregating proteins, also in an autonomous, DnaK-independent fashion. Unfolded proteins bind initially to DnaJ; upon interaction with the DnaJ-bound protein, DnaK hydrolyzes its bound ATP, resulting in the formation of a stable complex. GrpE releases ADP from DnaK; ATP binding to DnaK triggers the release of the substrate protein, thus completing the reaction cycle. Several rounds of ATP-dependent interactions between DnaJ, DnaK and GrpE are required for fully efficient folding. Also involved, together with DnaK and GrpE, in the DNA replication of plasmids through activation of initiation proteins.</text>
</comment>
<dbReference type="AlphaFoldDB" id="A0A841H4W3"/>
<dbReference type="GO" id="GO:0009408">
    <property type="term" value="P:response to heat"/>
    <property type="evidence" value="ECO:0007669"/>
    <property type="project" value="InterPro"/>
</dbReference>
<feature type="repeat" description="CXXCXGXG motif" evidence="12">
    <location>
        <begin position="158"/>
        <end position="165"/>
    </location>
</feature>
<dbReference type="Pfam" id="PF00684">
    <property type="entry name" value="DnaJ_CXXCXGXG"/>
    <property type="match status" value="1"/>
</dbReference>
<keyword evidence="7 12" id="KW-0346">Stress response</keyword>
<evidence type="ECO:0000256" key="7">
    <source>
        <dbReference type="ARBA" id="ARBA00023016"/>
    </source>
</evidence>
<dbReference type="CDD" id="cd06257">
    <property type="entry name" value="DnaJ"/>
    <property type="match status" value="1"/>
</dbReference>
<dbReference type="GO" id="GO:0008270">
    <property type="term" value="F:zinc ion binding"/>
    <property type="evidence" value="ECO:0007669"/>
    <property type="project" value="UniProtKB-UniRule"/>
</dbReference>
<gene>
    <name evidence="12" type="primary">dnaJ</name>
    <name evidence="16" type="ORF">HNQ61_004669</name>
</gene>
<keyword evidence="6 12" id="KW-0862">Zinc</keyword>
<feature type="repeat" description="CXXCXGXG motif" evidence="12">
    <location>
        <begin position="201"/>
        <end position="208"/>
    </location>
</feature>
<evidence type="ECO:0000256" key="4">
    <source>
        <dbReference type="ARBA" id="ARBA00022737"/>
    </source>
</evidence>
<keyword evidence="5 12" id="KW-0863">Zinc-finger</keyword>
<dbReference type="PANTHER" id="PTHR43096:SF48">
    <property type="entry name" value="CHAPERONE PROTEIN DNAJ"/>
    <property type="match status" value="1"/>
</dbReference>
<keyword evidence="4 12" id="KW-0677">Repeat</keyword>
<protein>
    <recommendedName>
        <fullName evidence="11 12">Chaperone protein DnaJ</fullName>
    </recommendedName>
</protein>
<evidence type="ECO:0000256" key="13">
    <source>
        <dbReference type="PROSITE-ProRule" id="PRU00546"/>
    </source>
</evidence>
<evidence type="ECO:0000256" key="2">
    <source>
        <dbReference type="ARBA" id="ARBA00022705"/>
    </source>
</evidence>
<dbReference type="Gene3D" id="2.60.260.20">
    <property type="entry name" value="Urease metallochaperone UreE, N-terminal domain"/>
    <property type="match status" value="2"/>
</dbReference>
<reference evidence="16 17" key="1">
    <citation type="submission" date="2020-08" db="EMBL/GenBank/DDBJ databases">
        <title>Genomic Encyclopedia of Type Strains, Phase IV (KMG-IV): sequencing the most valuable type-strain genomes for metagenomic binning, comparative biology and taxonomic classification.</title>
        <authorList>
            <person name="Goeker M."/>
        </authorList>
    </citation>
    <scope>NUCLEOTIDE SEQUENCE [LARGE SCALE GENOMIC DNA]</scope>
    <source>
        <strain evidence="16 17">DSM 29007</strain>
    </source>
</reference>
<evidence type="ECO:0000256" key="3">
    <source>
        <dbReference type="ARBA" id="ARBA00022723"/>
    </source>
</evidence>
<dbReference type="PROSITE" id="PS51188">
    <property type="entry name" value="ZF_CR"/>
    <property type="match status" value="1"/>
</dbReference>
<dbReference type="FunFam" id="2.10.230.10:FF:000002">
    <property type="entry name" value="Molecular chaperone DnaJ"/>
    <property type="match status" value="1"/>
</dbReference>
<feature type="binding site" evidence="12">
    <location>
        <position position="215"/>
    </location>
    <ligand>
        <name>Zn(2+)</name>
        <dbReference type="ChEBI" id="CHEBI:29105"/>
        <label>1</label>
    </ligand>
</feature>
<dbReference type="GO" id="GO:0051082">
    <property type="term" value="F:unfolded protein binding"/>
    <property type="evidence" value="ECO:0007669"/>
    <property type="project" value="UniProtKB-UniRule"/>
</dbReference>
<evidence type="ECO:0000256" key="10">
    <source>
        <dbReference type="ARBA" id="ARBA00061004"/>
    </source>
</evidence>
<feature type="binding site" evidence="12">
    <location>
        <position position="218"/>
    </location>
    <ligand>
        <name>Zn(2+)</name>
        <dbReference type="ChEBI" id="CHEBI:29105"/>
        <label>1</label>
    </ligand>
</feature>
<dbReference type="GO" id="GO:0005737">
    <property type="term" value="C:cytoplasm"/>
    <property type="evidence" value="ECO:0007669"/>
    <property type="project" value="UniProtKB-SubCell"/>
</dbReference>
<dbReference type="GO" id="GO:0005524">
    <property type="term" value="F:ATP binding"/>
    <property type="evidence" value="ECO:0007669"/>
    <property type="project" value="InterPro"/>
</dbReference>
<feature type="binding site" evidence="12">
    <location>
        <position position="204"/>
    </location>
    <ligand>
        <name>Zn(2+)</name>
        <dbReference type="ChEBI" id="CHEBI:29105"/>
        <label>2</label>
    </ligand>
</feature>
<keyword evidence="1 12" id="KW-0963">Cytoplasm</keyword>
<dbReference type="PRINTS" id="PR00625">
    <property type="entry name" value="JDOMAIN"/>
</dbReference>
<sequence length="390" mass="41957">MSTTVRDYYEVLGVEKTADGETIKKAYRKLAMQYHPDRNAGDAGAEEKFKECTEAYEVLRDSDKRSLYDRFGHAGVKRGGAGGGGQAGGFGGGFGFEDALNIFMRDFGGFEDMFGQRRGGRGGGAQKGKDLQVRVPITLTEVATGVKKTIRIRTLDPCDTCKGNGTPDEGGVQTCGTCQGAGQVRTVQRSVFGQFMSASVCPTCHGEGKTIKNPCKTCHGDGRQRGETTVEVEIPAGVSSDNYLTLRGKGNVGPRNGPRGDVLAVIEVEDDARFQREGSDLIFDLPLSFTQAALGREVDVPTVYGDEKLRIAAGTQSGEVMTLRGKGLPHLGGGGRGDQYVRIHVWTPTELSAEQEELFRRLSELEGPVPGSRRGGGKKFWDRVKDAFAA</sequence>
<feature type="binding site" evidence="12">
    <location>
        <position position="178"/>
    </location>
    <ligand>
        <name>Zn(2+)</name>
        <dbReference type="ChEBI" id="CHEBI:29105"/>
        <label>2</label>
    </ligand>
</feature>
<dbReference type="InterPro" id="IPR001623">
    <property type="entry name" value="DnaJ_domain"/>
</dbReference>
<evidence type="ECO:0000256" key="8">
    <source>
        <dbReference type="ARBA" id="ARBA00023186"/>
    </source>
</evidence>
<dbReference type="Gene3D" id="1.10.287.110">
    <property type="entry name" value="DnaJ domain"/>
    <property type="match status" value="1"/>
</dbReference>
<dbReference type="PANTHER" id="PTHR43096">
    <property type="entry name" value="DNAJ HOMOLOG 1, MITOCHONDRIAL-RELATED"/>
    <property type="match status" value="1"/>
</dbReference>
<dbReference type="PROSITE" id="PS50076">
    <property type="entry name" value="DNAJ_2"/>
    <property type="match status" value="1"/>
</dbReference>
<comment type="cofactor">
    <cofactor evidence="12">
        <name>Zn(2+)</name>
        <dbReference type="ChEBI" id="CHEBI:29105"/>
    </cofactor>
    <text evidence="12">Binds 2 Zn(2+) ions per monomer.</text>
</comment>
<dbReference type="CDD" id="cd10747">
    <property type="entry name" value="DnaJ_C"/>
    <property type="match status" value="1"/>
</dbReference>
<dbReference type="InterPro" id="IPR008971">
    <property type="entry name" value="HSP40/DnaJ_pept-bd"/>
</dbReference>
<dbReference type="SMART" id="SM00271">
    <property type="entry name" value="DnaJ"/>
    <property type="match status" value="1"/>
</dbReference>
<accession>A0A841H4W3</accession>
<keyword evidence="2 12" id="KW-0235">DNA replication</keyword>
<feature type="domain" description="CR-type" evidence="15">
    <location>
        <begin position="145"/>
        <end position="227"/>
    </location>
</feature>
<comment type="domain">
    <text evidence="12">The J domain is necessary and sufficient to stimulate DnaK ATPase activity. Zinc center 1 plays an important role in the autonomous, DnaK-independent chaperone activity of DnaJ. Zinc center 2 is essential for interaction with DnaK and for DnaJ activity.</text>
</comment>
<dbReference type="Gene3D" id="2.10.230.10">
    <property type="entry name" value="Heat shock protein DnaJ, cysteine-rich domain"/>
    <property type="match status" value="1"/>
</dbReference>
<keyword evidence="17" id="KW-1185">Reference proteome</keyword>
<feature type="binding site" evidence="12">
    <location>
        <position position="161"/>
    </location>
    <ligand>
        <name>Zn(2+)</name>
        <dbReference type="ChEBI" id="CHEBI:29105"/>
        <label>1</label>
    </ligand>
</feature>
<keyword evidence="3 12" id="KW-0479">Metal-binding</keyword>
<dbReference type="HAMAP" id="MF_01152">
    <property type="entry name" value="DnaJ"/>
    <property type="match status" value="1"/>
</dbReference>
<feature type="binding site" evidence="12">
    <location>
        <position position="201"/>
    </location>
    <ligand>
        <name>Zn(2+)</name>
        <dbReference type="ChEBI" id="CHEBI:29105"/>
        <label>2</label>
    </ligand>
</feature>
<feature type="repeat" description="CXXCXGXG motif" evidence="12">
    <location>
        <begin position="215"/>
        <end position="222"/>
    </location>
</feature>
<organism evidence="16 17">
    <name type="scientific">Longimicrobium terrae</name>
    <dbReference type="NCBI Taxonomy" id="1639882"/>
    <lineage>
        <taxon>Bacteria</taxon>
        <taxon>Pseudomonadati</taxon>
        <taxon>Gemmatimonadota</taxon>
        <taxon>Longimicrobiia</taxon>
        <taxon>Longimicrobiales</taxon>
        <taxon>Longimicrobiaceae</taxon>
        <taxon>Longimicrobium</taxon>
    </lineage>
</organism>
<evidence type="ECO:0000313" key="16">
    <source>
        <dbReference type="EMBL" id="MBB6073003.1"/>
    </source>
</evidence>
<dbReference type="Proteomes" id="UP000582837">
    <property type="component" value="Unassembled WGS sequence"/>
</dbReference>
<dbReference type="InterPro" id="IPR036869">
    <property type="entry name" value="J_dom_sf"/>
</dbReference>
<dbReference type="RefSeq" id="WP_170040057.1">
    <property type="nucleotide sequence ID" value="NZ_JABDTL010000002.1"/>
</dbReference>
<feature type="binding site" evidence="12">
    <location>
        <position position="158"/>
    </location>
    <ligand>
        <name>Zn(2+)</name>
        <dbReference type="ChEBI" id="CHEBI:29105"/>
        <label>1</label>
    </ligand>
</feature>
<dbReference type="SUPFAM" id="SSF46565">
    <property type="entry name" value="Chaperone J-domain"/>
    <property type="match status" value="1"/>
</dbReference>
<evidence type="ECO:0000256" key="12">
    <source>
        <dbReference type="HAMAP-Rule" id="MF_01152"/>
    </source>
</evidence>
<evidence type="ECO:0000259" key="15">
    <source>
        <dbReference type="PROSITE" id="PS51188"/>
    </source>
</evidence>
<dbReference type="GO" id="GO:0042026">
    <property type="term" value="P:protein refolding"/>
    <property type="evidence" value="ECO:0007669"/>
    <property type="project" value="TreeGrafter"/>
</dbReference>
<name>A0A841H4W3_9BACT</name>
<dbReference type="InterPro" id="IPR002939">
    <property type="entry name" value="DnaJ_C"/>
</dbReference>
<dbReference type="SUPFAM" id="SSF49493">
    <property type="entry name" value="HSP40/DnaJ peptide-binding domain"/>
    <property type="match status" value="2"/>
</dbReference>
<dbReference type="InterPro" id="IPR036410">
    <property type="entry name" value="HSP_DnaJ_Cys-rich_dom_sf"/>
</dbReference>
<comment type="caution">
    <text evidence="16">The sequence shown here is derived from an EMBL/GenBank/DDBJ whole genome shotgun (WGS) entry which is preliminary data.</text>
</comment>
<evidence type="ECO:0000256" key="1">
    <source>
        <dbReference type="ARBA" id="ARBA00022490"/>
    </source>
</evidence>
<keyword evidence="8 12" id="KW-0143">Chaperone</keyword>
<dbReference type="FunFam" id="2.60.260.20:FF:000005">
    <property type="entry name" value="Chaperone protein dnaJ 1, mitochondrial"/>
    <property type="match status" value="1"/>
</dbReference>
<feature type="repeat" description="CXXCXGXG motif" evidence="12">
    <location>
        <begin position="175"/>
        <end position="182"/>
    </location>
</feature>
<comment type="subunit">
    <text evidence="12">Homodimer.</text>
</comment>